<protein>
    <submittedName>
        <fullName evidence="1">Uncharacterized protein</fullName>
    </submittedName>
</protein>
<comment type="caution">
    <text evidence="1">The sequence shown here is derived from an EMBL/GenBank/DDBJ whole genome shotgun (WGS) entry which is preliminary data.</text>
</comment>
<dbReference type="EMBL" id="JQAR01000004">
    <property type="protein sequence ID" value="KRN31620.1"/>
    <property type="molecule type" value="Genomic_DNA"/>
</dbReference>
<evidence type="ECO:0000313" key="1">
    <source>
        <dbReference type="EMBL" id="KRN31620.1"/>
    </source>
</evidence>
<dbReference type="Proteomes" id="UP000051727">
    <property type="component" value="Unassembled WGS sequence"/>
</dbReference>
<organism evidence="1 2">
    <name type="scientific">Liquorilactobacillus mali</name>
    <dbReference type="NCBI Taxonomy" id="1618"/>
    <lineage>
        <taxon>Bacteria</taxon>
        <taxon>Bacillati</taxon>
        <taxon>Bacillota</taxon>
        <taxon>Bacilli</taxon>
        <taxon>Lactobacillales</taxon>
        <taxon>Lactobacillaceae</taxon>
        <taxon>Liquorilactobacillus</taxon>
    </lineage>
</organism>
<evidence type="ECO:0000313" key="2">
    <source>
        <dbReference type="Proteomes" id="UP000051727"/>
    </source>
</evidence>
<accession>A0A0R2G454</accession>
<sequence length="156" mass="18850">MTDTKKKEYKYEDFYDCVFRKRIKCQAKIKRGRITYDEKDEFFKHPQYWVELVDLRSVKTGKFIRSYSVLEADKRIRNKFLKVGQYVTFYATVEKFQRTRVPDPENQFAWFNKHMTNVKGCQNLAVMNKQEAENNIKRGEVEYSTNSKNENLKVEK</sequence>
<proteinExistence type="predicted"/>
<dbReference type="STRING" id="1618.IV36_GL001743"/>
<dbReference type="RefSeq" id="WP_056990759.1">
    <property type="nucleotide sequence ID" value="NZ_JQAR01000004.1"/>
</dbReference>
<dbReference type="PATRIC" id="fig|1618.3.peg.1772"/>
<reference evidence="1 2" key="1">
    <citation type="journal article" date="2015" name="Genome Announc.">
        <title>Expanding the biotechnology potential of lactobacilli through comparative genomics of 213 strains and associated genera.</title>
        <authorList>
            <person name="Sun Z."/>
            <person name="Harris H.M."/>
            <person name="McCann A."/>
            <person name="Guo C."/>
            <person name="Argimon S."/>
            <person name="Zhang W."/>
            <person name="Yang X."/>
            <person name="Jeffery I.B."/>
            <person name="Cooney J.C."/>
            <person name="Kagawa T.F."/>
            <person name="Liu W."/>
            <person name="Song Y."/>
            <person name="Salvetti E."/>
            <person name="Wrobel A."/>
            <person name="Rasinkangas P."/>
            <person name="Parkhill J."/>
            <person name="Rea M.C."/>
            <person name="O'Sullivan O."/>
            <person name="Ritari J."/>
            <person name="Douillard F.P."/>
            <person name="Paul Ross R."/>
            <person name="Yang R."/>
            <person name="Briner A.E."/>
            <person name="Felis G.E."/>
            <person name="de Vos W.M."/>
            <person name="Barrangou R."/>
            <person name="Klaenhammer T.R."/>
            <person name="Caufield P.W."/>
            <person name="Cui Y."/>
            <person name="Zhang H."/>
            <person name="O'Toole P.W."/>
        </authorList>
    </citation>
    <scope>NUCLEOTIDE SEQUENCE [LARGE SCALE GENOMIC DNA]</scope>
    <source>
        <strain evidence="1 2">ATCC 27304</strain>
    </source>
</reference>
<name>A0A0R2G454_9LACO</name>
<gene>
    <name evidence="1" type="ORF">IV36_GL001743</name>
</gene>
<dbReference type="AlphaFoldDB" id="A0A0R2G454"/>